<keyword evidence="2 6" id="KW-0349">Heme</keyword>
<evidence type="ECO:0000256" key="1">
    <source>
        <dbReference type="ARBA" id="ARBA00022448"/>
    </source>
</evidence>
<evidence type="ECO:0000259" key="8">
    <source>
        <dbReference type="PROSITE" id="PS51007"/>
    </source>
</evidence>
<evidence type="ECO:0000256" key="3">
    <source>
        <dbReference type="ARBA" id="ARBA00022723"/>
    </source>
</evidence>
<dbReference type="Gene3D" id="1.10.760.10">
    <property type="entry name" value="Cytochrome c-like domain"/>
    <property type="match status" value="1"/>
</dbReference>
<evidence type="ECO:0000256" key="7">
    <source>
        <dbReference type="SAM" id="SignalP"/>
    </source>
</evidence>
<dbReference type="SUPFAM" id="SSF46626">
    <property type="entry name" value="Cytochrome c"/>
    <property type="match status" value="1"/>
</dbReference>
<dbReference type="InterPro" id="IPR036909">
    <property type="entry name" value="Cyt_c-like_dom_sf"/>
</dbReference>
<keyword evidence="1" id="KW-0813">Transport</keyword>
<dbReference type="PRINTS" id="PR00606">
    <property type="entry name" value="CYTCHROMECID"/>
</dbReference>
<protein>
    <submittedName>
        <fullName evidence="9">Cytochrome c</fullName>
    </submittedName>
</protein>
<evidence type="ECO:0000313" key="10">
    <source>
        <dbReference type="Proteomes" id="UP001226867"/>
    </source>
</evidence>
<reference evidence="9 10" key="1">
    <citation type="submission" date="2023-07" db="EMBL/GenBank/DDBJ databases">
        <title>Sorghum-associated microbial communities from plants grown in Nebraska, USA.</title>
        <authorList>
            <person name="Schachtman D."/>
        </authorList>
    </citation>
    <scope>NUCLEOTIDE SEQUENCE [LARGE SCALE GENOMIC DNA]</scope>
    <source>
        <strain evidence="9 10">DS1607</strain>
    </source>
</reference>
<keyword evidence="10" id="KW-1185">Reference proteome</keyword>
<gene>
    <name evidence="9" type="ORF">J2W36_004834</name>
</gene>
<dbReference type="Pfam" id="PF00034">
    <property type="entry name" value="Cytochrom_C"/>
    <property type="match status" value="1"/>
</dbReference>
<dbReference type="InterPro" id="IPR002324">
    <property type="entry name" value="Cyt_c_ID"/>
</dbReference>
<dbReference type="PROSITE" id="PS51007">
    <property type="entry name" value="CYTC"/>
    <property type="match status" value="1"/>
</dbReference>
<comment type="caution">
    <text evidence="9">The sequence shown here is derived from an EMBL/GenBank/DDBJ whole genome shotgun (WGS) entry which is preliminary data.</text>
</comment>
<dbReference type="Proteomes" id="UP001226867">
    <property type="component" value="Unassembled WGS sequence"/>
</dbReference>
<evidence type="ECO:0000256" key="6">
    <source>
        <dbReference type="PROSITE-ProRule" id="PRU00433"/>
    </source>
</evidence>
<name>A0ABT9SGP5_9BURK</name>
<dbReference type="EMBL" id="JAUSRO010000019">
    <property type="protein sequence ID" value="MDP9902557.1"/>
    <property type="molecule type" value="Genomic_DNA"/>
</dbReference>
<feature type="signal peptide" evidence="7">
    <location>
        <begin position="1"/>
        <end position="20"/>
    </location>
</feature>
<organism evidence="9 10">
    <name type="scientific">Variovorax ginsengisoli</name>
    <dbReference type="NCBI Taxonomy" id="363844"/>
    <lineage>
        <taxon>Bacteria</taxon>
        <taxon>Pseudomonadati</taxon>
        <taxon>Pseudomonadota</taxon>
        <taxon>Betaproteobacteria</taxon>
        <taxon>Burkholderiales</taxon>
        <taxon>Comamonadaceae</taxon>
        <taxon>Variovorax</taxon>
    </lineage>
</organism>
<keyword evidence="3 6" id="KW-0479">Metal-binding</keyword>
<dbReference type="RefSeq" id="WP_307692290.1">
    <property type="nucleotide sequence ID" value="NZ_JAUSRO010000019.1"/>
</dbReference>
<keyword evidence="4" id="KW-0249">Electron transport</keyword>
<keyword evidence="5 6" id="KW-0408">Iron</keyword>
<dbReference type="InterPro" id="IPR009056">
    <property type="entry name" value="Cyt_c-like_dom"/>
</dbReference>
<feature type="domain" description="Cytochrome c" evidence="8">
    <location>
        <begin position="16"/>
        <end position="101"/>
    </location>
</feature>
<evidence type="ECO:0000313" key="9">
    <source>
        <dbReference type="EMBL" id="MDP9902557.1"/>
    </source>
</evidence>
<feature type="chain" id="PRO_5045290768" evidence="7">
    <location>
        <begin position="21"/>
        <end position="102"/>
    </location>
</feature>
<keyword evidence="7" id="KW-0732">Signal</keyword>
<evidence type="ECO:0000256" key="5">
    <source>
        <dbReference type="ARBA" id="ARBA00023004"/>
    </source>
</evidence>
<evidence type="ECO:0000256" key="2">
    <source>
        <dbReference type="ARBA" id="ARBA00022617"/>
    </source>
</evidence>
<evidence type="ECO:0000256" key="4">
    <source>
        <dbReference type="ARBA" id="ARBA00022982"/>
    </source>
</evidence>
<accession>A0ABT9SGP5</accession>
<proteinExistence type="predicted"/>
<sequence length="102" mass="10694">MKRVLLLAAMCLGFSAPVLADLALATSKNCMACHNVERKVLGPAFKDIAAKYKGDAGAADMLANKIRKGGAGVWGPVPMPANTQVSEAEAKKLATWILVTPQ</sequence>